<evidence type="ECO:0000256" key="1">
    <source>
        <dbReference type="ARBA" id="ARBA00023125"/>
    </source>
</evidence>
<dbReference type="AlphaFoldDB" id="A0A1M6LWX8"/>
<evidence type="ECO:0000313" key="5">
    <source>
        <dbReference type="Proteomes" id="UP000184386"/>
    </source>
</evidence>
<keyword evidence="5" id="KW-1185">Reference proteome</keyword>
<organism evidence="4 5">
    <name type="scientific">Anaerocolumna jejuensis DSM 15929</name>
    <dbReference type="NCBI Taxonomy" id="1121322"/>
    <lineage>
        <taxon>Bacteria</taxon>
        <taxon>Bacillati</taxon>
        <taxon>Bacillota</taxon>
        <taxon>Clostridia</taxon>
        <taxon>Lachnospirales</taxon>
        <taxon>Lachnospiraceae</taxon>
        <taxon>Anaerocolumna</taxon>
    </lineage>
</organism>
<evidence type="ECO:0000259" key="3">
    <source>
        <dbReference type="PROSITE" id="PS50977"/>
    </source>
</evidence>
<dbReference type="Pfam" id="PF00440">
    <property type="entry name" value="TetR_N"/>
    <property type="match status" value="1"/>
</dbReference>
<dbReference type="RefSeq" id="WP_073273109.1">
    <property type="nucleotide sequence ID" value="NZ_FRAC01000007.1"/>
</dbReference>
<gene>
    <name evidence="4" type="ORF">SAMN02745136_00750</name>
</gene>
<feature type="domain" description="HTH tetR-type" evidence="3">
    <location>
        <begin position="10"/>
        <end position="70"/>
    </location>
</feature>
<keyword evidence="1 2" id="KW-0238">DNA-binding</keyword>
<dbReference type="GO" id="GO:0003677">
    <property type="term" value="F:DNA binding"/>
    <property type="evidence" value="ECO:0007669"/>
    <property type="project" value="UniProtKB-UniRule"/>
</dbReference>
<dbReference type="PANTHER" id="PTHR43479">
    <property type="entry name" value="ACREF/ENVCD OPERON REPRESSOR-RELATED"/>
    <property type="match status" value="1"/>
</dbReference>
<dbReference type="InterPro" id="IPR001647">
    <property type="entry name" value="HTH_TetR"/>
</dbReference>
<protein>
    <submittedName>
        <fullName evidence="4">Transcriptional regulator, TetR family</fullName>
    </submittedName>
</protein>
<dbReference type="EMBL" id="FRAC01000007">
    <property type="protein sequence ID" value="SHJ75764.1"/>
    <property type="molecule type" value="Genomic_DNA"/>
</dbReference>
<feature type="DNA-binding region" description="H-T-H motif" evidence="2">
    <location>
        <begin position="33"/>
        <end position="52"/>
    </location>
</feature>
<sequence length="214" mass="24271">MPKVTENYKKEKAEKIVKATIKVLKIKPLYNITMLDIIKTAGLSKGGIYLYFNDIDDLLVEAINMIGKEQDDIEFSSVLDDESIESSLVSIFEILGDYIDSCPAIIGKIRFELIIYISNNPEKADTIMSKLKLKNIGRQFMENVAILIQKGIEKNVFRKELTIDIVMNNISAYIDGITDLVVNSRAYGGAPLKHPTRDYFQQFVESQILLLKNK</sequence>
<dbReference type="Gene3D" id="1.10.357.10">
    <property type="entry name" value="Tetracycline Repressor, domain 2"/>
    <property type="match status" value="1"/>
</dbReference>
<evidence type="ECO:0000313" key="4">
    <source>
        <dbReference type="EMBL" id="SHJ75764.1"/>
    </source>
</evidence>
<dbReference type="PANTHER" id="PTHR43479:SF11">
    <property type="entry name" value="ACREF_ENVCD OPERON REPRESSOR-RELATED"/>
    <property type="match status" value="1"/>
</dbReference>
<accession>A0A1M6LWX8</accession>
<name>A0A1M6LWX8_9FIRM</name>
<proteinExistence type="predicted"/>
<reference evidence="4 5" key="1">
    <citation type="submission" date="2016-11" db="EMBL/GenBank/DDBJ databases">
        <authorList>
            <person name="Jaros S."/>
            <person name="Januszkiewicz K."/>
            <person name="Wedrychowicz H."/>
        </authorList>
    </citation>
    <scope>NUCLEOTIDE SEQUENCE [LARGE SCALE GENOMIC DNA]</scope>
    <source>
        <strain evidence="4 5">DSM 15929</strain>
    </source>
</reference>
<dbReference type="Proteomes" id="UP000184386">
    <property type="component" value="Unassembled WGS sequence"/>
</dbReference>
<dbReference type="SUPFAM" id="SSF46689">
    <property type="entry name" value="Homeodomain-like"/>
    <property type="match status" value="1"/>
</dbReference>
<evidence type="ECO:0000256" key="2">
    <source>
        <dbReference type="PROSITE-ProRule" id="PRU00335"/>
    </source>
</evidence>
<dbReference type="InterPro" id="IPR009057">
    <property type="entry name" value="Homeodomain-like_sf"/>
</dbReference>
<dbReference type="STRING" id="1121322.SAMN02745136_00750"/>
<dbReference type="Gene3D" id="1.10.10.60">
    <property type="entry name" value="Homeodomain-like"/>
    <property type="match status" value="1"/>
</dbReference>
<dbReference type="PROSITE" id="PS50977">
    <property type="entry name" value="HTH_TETR_2"/>
    <property type="match status" value="1"/>
</dbReference>
<dbReference type="InterPro" id="IPR050624">
    <property type="entry name" value="HTH-type_Tx_Regulator"/>
</dbReference>